<organism evidence="1 2">
    <name type="scientific">Romboutsia maritimum</name>
    <dbReference type="NCBI Taxonomy" id="2020948"/>
    <lineage>
        <taxon>Bacteria</taxon>
        <taxon>Bacillati</taxon>
        <taxon>Bacillota</taxon>
        <taxon>Clostridia</taxon>
        <taxon>Peptostreptococcales</taxon>
        <taxon>Peptostreptococcaceae</taxon>
        <taxon>Romboutsia</taxon>
    </lineage>
</organism>
<gene>
    <name evidence="1" type="ORF">CHF27_008640</name>
</gene>
<dbReference type="EMBL" id="NOJZ02000014">
    <property type="protein sequence ID" value="RDY23307.1"/>
    <property type="molecule type" value="Genomic_DNA"/>
</dbReference>
<evidence type="ECO:0000313" key="2">
    <source>
        <dbReference type="Proteomes" id="UP000243494"/>
    </source>
</evidence>
<comment type="caution">
    <text evidence="1">The sequence shown here is derived from an EMBL/GenBank/DDBJ whole genome shotgun (WGS) entry which is preliminary data.</text>
</comment>
<dbReference type="RefSeq" id="WP_095406904.1">
    <property type="nucleotide sequence ID" value="NZ_NOJZ02000014.1"/>
</dbReference>
<protein>
    <submittedName>
        <fullName evidence="1">Uncharacterized protein</fullName>
    </submittedName>
</protein>
<proteinExistence type="predicted"/>
<reference evidence="1 2" key="1">
    <citation type="journal article" date="2017" name="Genome Announc.">
        <title>Draft Genome Sequence of Romboutsia maritimum sp. nov. Strain CCRI-22766(T), Isolated from Coastal Estuarine Mud.</title>
        <authorList>
            <person name="Maheux A.F."/>
            <person name="Boudreau D.K."/>
            <person name="Berube E."/>
            <person name="Boissinot M."/>
            <person name="Raymond F."/>
            <person name="Brodeur S."/>
            <person name="Corbeil J."/>
            <person name="Brightwell G."/>
            <person name="Broda D."/>
            <person name="Omar R.F."/>
            <person name="Bergeron M.G."/>
        </authorList>
    </citation>
    <scope>NUCLEOTIDE SEQUENCE [LARGE SCALE GENOMIC DNA]</scope>
    <source>
        <strain evidence="1 2">CCRI-22766</strain>
    </source>
</reference>
<dbReference type="OrthoDB" id="1931739at2"/>
<keyword evidence="2" id="KW-1185">Reference proteome</keyword>
<name>A0A371IS49_9FIRM</name>
<accession>A0A371IS49</accession>
<sequence>MNYPTIVMVHKLEGRIRVKISHPVIDIKQAEEFIQGVEGITYIRYNEHIKSMLIKFNPATISSENVIIKIAIFMSEEYGLSKIKFISDCHKNNMPLLSYYSMISILGANIIKFLNPVNQVQDFVNWIATGITVGAIGEHAYHEMSQMGTIDPEVMSVMYLANSIGKGNMVNASLITWITTFGRHILQKSYESFIINIERIQSQCSSESCYDISVVPSIEKEKRIDTFKLFASEIIESQNSRLNGNLRVRQGNLNKGVFCNIK</sequence>
<dbReference type="AlphaFoldDB" id="A0A371IS49"/>
<evidence type="ECO:0000313" key="1">
    <source>
        <dbReference type="EMBL" id="RDY23307.1"/>
    </source>
</evidence>
<dbReference type="Proteomes" id="UP000243494">
    <property type="component" value="Unassembled WGS sequence"/>
</dbReference>